<comment type="similarity">
    <text evidence="7">Belongs to the TPP enzyme family. MenD subfamily.</text>
</comment>
<keyword evidence="6 7" id="KW-0464">Manganese</keyword>
<protein>
    <recommendedName>
        <fullName evidence="7">2-succinyl-5-enolpyruvyl-6-hydroxy-3-cyclohexene-1-carboxylate synthase</fullName>
        <shortName evidence="7">SEPHCHC synthase</shortName>
        <ecNumber evidence="7">2.2.1.9</ecNumber>
    </recommendedName>
    <alternativeName>
        <fullName evidence="7">Menaquinone biosynthesis protein MenD</fullName>
    </alternativeName>
</protein>
<comment type="cofactor">
    <cofactor evidence="7">
        <name>Mg(2+)</name>
        <dbReference type="ChEBI" id="CHEBI:18420"/>
    </cofactor>
    <cofactor evidence="7">
        <name>Mn(2+)</name>
        <dbReference type="ChEBI" id="CHEBI:29035"/>
    </cofactor>
</comment>
<evidence type="ECO:0000256" key="5">
    <source>
        <dbReference type="ARBA" id="ARBA00023052"/>
    </source>
</evidence>
<evidence type="ECO:0000313" key="12">
    <source>
        <dbReference type="Proteomes" id="UP001341444"/>
    </source>
</evidence>
<comment type="catalytic activity">
    <reaction evidence="7">
        <text>isochorismate + 2-oxoglutarate + H(+) = 5-enolpyruvoyl-6-hydroxy-2-succinyl-cyclohex-3-ene-1-carboxylate + CO2</text>
        <dbReference type="Rhea" id="RHEA:25593"/>
        <dbReference type="ChEBI" id="CHEBI:15378"/>
        <dbReference type="ChEBI" id="CHEBI:16526"/>
        <dbReference type="ChEBI" id="CHEBI:16810"/>
        <dbReference type="ChEBI" id="CHEBI:29780"/>
        <dbReference type="ChEBI" id="CHEBI:58818"/>
        <dbReference type="EC" id="2.2.1.9"/>
    </reaction>
</comment>
<dbReference type="InterPro" id="IPR004433">
    <property type="entry name" value="MenaQ_synth_MenD"/>
</dbReference>
<dbReference type="EMBL" id="JARMAB010000048">
    <property type="protein sequence ID" value="MED1206060.1"/>
    <property type="molecule type" value="Genomic_DNA"/>
</dbReference>
<evidence type="ECO:0000259" key="9">
    <source>
        <dbReference type="Pfam" id="PF02776"/>
    </source>
</evidence>
<keyword evidence="5 7" id="KW-0786">Thiamine pyrophosphate</keyword>
<accession>A0ABU6MNF9</accession>
<dbReference type="GO" id="GO:0070204">
    <property type="term" value="F:2-succinyl-5-enolpyruvyl-6-hydroxy-3-cyclohexene-1-carboxylic-acid synthase activity"/>
    <property type="evidence" value="ECO:0007669"/>
    <property type="project" value="UniProtKB-EC"/>
</dbReference>
<feature type="domain" description="Thiamine pyrophosphate enzyme TPP-binding" evidence="8">
    <location>
        <begin position="417"/>
        <end position="552"/>
    </location>
</feature>
<dbReference type="Proteomes" id="UP001341444">
    <property type="component" value="Unassembled WGS sequence"/>
</dbReference>
<keyword evidence="2 7" id="KW-0808">Transferase</keyword>
<evidence type="ECO:0000256" key="6">
    <source>
        <dbReference type="ARBA" id="ARBA00023211"/>
    </source>
</evidence>
<comment type="function">
    <text evidence="7">Catalyzes the thiamine diphosphate-dependent decarboxylation of 2-oxoglutarate and the subsequent addition of the resulting succinic semialdehyde-thiamine pyrophosphate anion to isochorismate to yield 2-succinyl-5-enolpyruvyl-6-hydroxy-3-cyclohexene-1-carboxylate (SEPHCHC).</text>
</comment>
<organism evidence="11 12">
    <name type="scientific">Heyndrickxia acidicola</name>
    <dbReference type="NCBI Taxonomy" id="209389"/>
    <lineage>
        <taxon>Bacteria</taxon>
        <taxon>Bacillati</taxon>
        <taxon>Bacillota</taxon>
        <taxon>Bacilli</taxon>
        <taxon>Bacillales</taxon>
        <taxon>Bacillaceae</taxon>
        <taxon>Heyndrickxia</taxon>
    </lineage>
</organism>
<dbReference type="InterPro" id="IPR029035">
    <property type="entry name" value="DHS-like_NAD/FAD-binding_dom"/>
</dbReference>
<sequence>MKHQEGLTTYLASFIEEIVSSGVTEVVISPGSRSTPIAMLLMEHPKVHTYINIDERSAAFFALGLAKQMRRPAAVLCTSGTAAANYFPAIAEARISRVPLIVLTADRPHELREVGAPQAIDQLHLYGKHVKWFAEMPVPEIGEEVLRFVKATAARAVSHAEQAPAGPVHINFPLREPLIPRLEPSPFSLEEGAKRLNTVQGKLMLSEEEIKDLIEPLKGIEKGLIVCGVIDEPGFAEAVLMLSKKLGYPVLADPLSQLRSGFFQGDDIIDNYDSIFKDAKIAAELKPEAVIRFGGMPVSKPLTLLLKEHDDILHIVVDGGNGWRDPLKMATHMVNCDEKAFCMQMAGQLNEVKESNWLHKWKEINRITTETIINIMEAEQNMDEGKVVMELVKQLPENSTVFVGNSMPIRDIDTFYHFNQKNIRIMANRGANGIDGVVSSALGASVYAEPLFLIIGDLSFFHDMNGLLAAKMHHLNINIILINNNGGGIFSFLPQAKEPKHFETLFGTPTDLNFEHAARLYDGRYAKVQNWDDFHSAVSQALEWKGLNVVEVPTNRNLNVQAHRKMWNQVSQEISDYLNGDEA</sequence>
<evidence type="ECO:0000259" key="8">
    <source>
        <dbReference type="Pfam" id="PF02775"/>
    </source>
</evidence>
<evidence type="ECO:0000259" key="10">
    <source>
        <dbReference type="Pfam" id="PF16582"/>
    </source>
</evidence>
<evidence type="ECO:0000256" key="4">
    <source>
        <dbReference type="ARBA" id="ARBA00022842"/>
    </source>
</evidence>
<proteinExistence type="inferred from homology"/>
<keyword evidence="12" id="KW-1185">Reference proteome</keyword>
<feature type="domain" description="Menaquinone biosynthesis protein MenD middle" evidence="10">
    <location>
        <begin position="221"/>
        <end position="403"/>
    </location>
</feature>
<dbReference type="Pfam" id="PF16582">
    <property type="entry name" value="TPP_enzyme_M_2"/>
    <property type="match status" value="1"/>
</dbReference>
<dbReference type="NCBIfam" id="TIGR00173">
    <property type="entry name" value="menD"/>
    <property type="match status" value="1"/>
</dbReference>
<comment type="subunit">
    <text evidence="7">Homodimer.</text>
</comment>
<evidence type="ECO:0000256" key="3">
    <source>
        <dbReference type="ARBA" id="ARBA00022723"/>
    </source>
</evidence>
<name>A0ABU6MNF9_9BACI</name>
<dbReference type="CDD" id="cd02009">
    <property type="entry name" value="TPP_SHCHC_synthase"/>
    <property type="match status" value="1"/>
</dbReference>
<dbReference type="SUPFAM" id="SSF52518">
    <property type="entry name" value="Thiamin diphosphate-binding fold (THDP-binding)"/>
    <property type="match status" value="2"/>
</dbReference>
<gene>
    <name evidence="7 11" type="primary">menD</name>
    <name evidence="11" type="ORF">P4T90_23905</name>
</gene>
<dbReference type="CDD" id="cd07037">
    <property type="entry name" value="TPP_PYR_MenD"/>
    <property type="match status" value="1"/>
</dbReference>
<dbReference type="PANTHER" id="PTHR42916">
    <property type="entry name" value="2-SUCCINYL-5-ENOLPYRUVYL-6-HYDROXY-3-CYCLOHEXENE-1-CARBOXYLATE SYNTHASE"/>
    <property type="match status" value="1"/>
</dbReference>
<keyword evidence="4 7" id="KW-0460">Magnesium</keyword>
<dbReference type="InterPro" id="IPR032264">
    <property type="entry name" value="MenD_middle"/>
</dbReference>
<comment type="cofactor">
    <cofactor evidence="7">
        <name>thiamine diphosphate</name>
        <dbReference type="ChEBI" id="CHEBI:58937"/>
    </cofactor>
    <text evidence="7">Binds 1 thiamine pyrophosphate per subunit.</text>
</comment>
<dbReference type="Pfam" id="PF02775">
    <property type="entry name" value="TPP_enzyme_C"/>
    <property type="match status" value="1"/>
</dbReference>
<dbReference type="Pfam" id="PF02776">
    <property type="entry name" value="TPP_enzyme_N"/>
    <property type="match status" value="1"/>
</dbReference>
<keyword evidence="1 7" id="KW-0474">Menaquinone biosynthesis</keyword>
<dbReference type="PANTHER" id="PTHR42916:SF1">
    <property type="entry name" value="PROTEIN PHYLLO, CHLOROPLASTIC"/>
    <property type="match status" value="1"/>
</dbReference>
<evidence type="ECO:0000313" key="11">
    <source>
        <dbReference type="EMBL" id="MED1206060.1"/>
    </source>
</evidence>
<dbReference type="SUPFAM" id="SSF52467">
    <property type="entry name" value="DHS-like NAD/FAD-binding domain"/>
    <property type="match status" value="1"/>
</dbReference>
<keyword evidence="3 7" id="KW-0479">Metal-binding</keyword>
<dbReference type="InterPro" id="IPR012001">
    <property type="entry name" value="Thiamin_PyroP_enz_TPP-bd_dom"/>
</dbReference>
<dbReference type="InterPro" id="IPR029061">
    <property type="entry name" value="THDP-binding"/>
</dbReference>
<feature type="domain" description="Thiamine pyrophosphate enzyme N-terminal TPP-binding" evidence="9">
    <location>
        <begin position="13"/>
        <end position="124"/>
    </location>
</feature>
<dbReference type="HAMAP" id="MF_01659">
    <property type="entry name" value="MenD"/>
    <property type="match status" value="1"/>
</dbReference>
<evidence type="ECO:0000256" key="2">
    <source>
        <dbReference type="ARBA" id="ARBA00022679"/>
    </source>
</evidence>
<reference evidence="11 12" key="1">
    <citation type="submission" date="2023-03" db="EMBL/GenBank/DDBJ databases">
        <title>Bacillus Genome Sequencing.</title>
        <authorList>
            <person name="Dunlap C."/>
        </authorList>
    </citation>
    <scope>NUCLEOTIDE SEQUENCE [LARGE SCALE GENOMIC DNA]</scope>
    <source>
        <strain evidence="11 12">B-23453</strain>
    </source>
</reference>
<dbReference type="Gene3D" id="3.40.50.970">
    <property type="match status" value="2"/>
</dbReference>
<comment type="caution">
    <text evidence="11">The sequence shown here is derived from an EMBL/GenBank/DDBJ whole genome shotgun (WGS) entry which is preliminary data.</text>
</comment>
<dbReference type="PIRSF" id="PIRSF004983">
    <property type="entry name" value="MenD"/>
    <property type="match status" value="1"/>
</dbReference>
<dbReference type="RefSeq" id="WP_066269941.1">
    <property type="nucleotide sequence ID" value="NZ_JARMAB010000048.1"/>
</dbReference>
<evidence type="ECO:0000256" key="1">
    <source>
        <dbReference type="ARBA" id="ARBA00022428"/>
    </source>
</evidence>
<dbReference type="Gene3D" id="3.40.50.1220">
    <property type="entry name" value="TPP-binding domain"/>
    <property type="match status" value="1"/>
</dbReference>
<dbReference type="EC" id="2.2.1.9" evidence="7"/>
<evidence type="ECO:0000256" key="7">
    <source>
        <dbReference type="HAMAP-Rule" id="MF_01659"/>
    </source>
</evidence>
<dbReference type="InterPro" id="IPR011766">
    <property type="entry name" value="TPP_enzyme_TPP-bd"/>
</dbReference>
<comment type="pathway">
    <text evidence="7">Quinol/quinone metabolism; menaquinone biosynthesis.</text>
</comment>
<comment type="pathway">
    <text evidence="7">Quinol/quinone metabolism; 1,4-dihydroxy-2-naphthoate biosynthesis; 1,4-dihydroxy-2-naphthoate from chorismate: step 2/7.</text>
</comment>